<protein>
    <submittedName>
        <fullName evidence="1">Uncharacterized protein</fullName>
    </submittedName>
</protein>
<dbReference type="InterPro" id="IPR043128">
    <property type="entry name" value="Rev_trsase/Diguanyl_cyclase"/>
</dbReference>
<evidence type="ECO:0000313" key="2">
    <source>
        <dbReference type="Proteomes" id="UP000424527"/>
    </source>
</evidence>
<dbReference type="PANTHER" id="PTHR37984">
    <property type="entry name" value="PROTEIN CBG26694"/>
    <property type="match status" value="1"/>
</dbReference>
<dbReference type="InterPro" id="IPR050951">
    <property type="entry name" value="Retrovirus_Pol_polyprotein"/>
</dbReference>
<organism evidence="1 2">
    <name type="scientific">Larimichthys crocea</name>
    <name type="common">Large yellow croaker</name>
    <name type="synonym">Pseudosciaena crocea</name>
    <dbReference type="NCBI Taxonomy" id="215358"/>
    <lineage>
        <taxon>Eukaryota</taxon>
        <taxon>Metazoa</taxon>
        <taxon>Chordata</taxon>
        <taxon>Craniata</taxon>
        <taxon>Vertebrata</taxon>
        <taxon>Euteleostomi</taxon>
        <taxon>Actinopterygii</taxon>
        <taxon>Neopterygii</taxon>
        <taxon>Teleostei</taxon>
        <taxon>Neoteleostei</taxon>
        <taxon>Acanthomorphata</taxon>
        <taxon>Eupercaria</taxon>
        <taxon>Sciaenidae</taxon>
        <taxon>Larimichthys</taxon>
    </lineage>
</organism>
<dbReference type="AlphaFoldDB" id="A0A6G0INT2"/>
<dbReference type="InterPro" id="IPR043502">
    <property type="entry name" value="DNA/RNA_pol_sf"/>
</dbReference>
<reference evidence="1 2" key="1">
    <citation type="submission" date="2019-07" db="EMBL/GenBank/DDBJ databases">
        <title>Chromosome genome assembly for large yellow croaker.</title>
        <authorList>
            <person name="Xiao S."/>
        </authorList>
    </citation>
    <scope>NUCLEOTIDE SEQUENCE [LARGE SCALE GENOMIC DNA]</scope>
    <source>
        <strain evidence="1">JMULYC20181020</strain>
        <tissue evidence="1">Muscle</tissue>
    </source>
</reference>
<dbReference type="SUPFAM" id="SSF56672">
    <property type="entry name" value="DNA/RNA polymerases"/>
    <property type="match status" value="1"/>
</dbReference>
<name>A0A6G0INT2_LARCR</name>
<proteinExistence type="predicted"/>
<dbReference type="EMBL" id="REGW02000008">
    <property type="protein sequence ID" value="KAE8293024.1"/>
    <property type="molecule type" value="Genomic_DNA"/>
</dbReference>
<evidence type="ECO:0000313" key="1">
    <source>
        <dbReference type="EMBL" id="KAE8293024.1"/>
    </source>
</evidence>
<comment type="caution">
    <text evidence="1">The sequence shown here is derived from an EMBL/GenBank/DDBJ whole genome shotgun (WGS) entry which is preliminary data.</text>
</comment>
<accession>A0A6G0INT2</accession>
<dbReference type="Gene3D" id="3.30.70.270">
    <property type="match status" value="1"/>
</dbReference>
<dbReference type="Proteomes" id="UP000424527">
    <property type="component" value="Unassembled WGS sequence"/>
</dbReference>
<gene>
    <name evidence="1" type="ORF">D5F01_LYC08117</name>
</gene>
<dbReference type="PANTHER" id="PTHR37984:SF15">
    <property type="entry name" value="INTEGRASE CATALYTIC DOMAIN-CONTAINING PROTEIN"/>
    <property type="match status" value="1"/>
</dbReference>
<sequence length="188" mass="20879">MIYSEFCITQKEGNIMGLDLFLALGFAVTDARGLHVLQVTVSWPDRYPQLFKRLGRMSGFVHQLIADLSVRPVIQPLQHIPLVLCDVLEAELHRLVEEDVIEPVDALPWVSNLVIAKRKGDWQGVTLNAEKCIFGVEEVEFLGFRLSKEGIAPIMSHTEATLFLLDAIPVVLLPGDGCLLSQVHAALL</sequence>
<keyword evidence="2" id="KW-1185">Reference proteome</keyword>